<dbReference type="InterPro" id="IPR010982">
    <property type="entry name" value="Lambda_DNA-bd_dom_sf"/>
</dbReference>
<keyword evidence="2" id="KW-0614">Plasmid</keyword>
<dbReference type="PROSITE" id="PS50943">
    <property type="entry name" value="HTH_CROC1"/>
    <property type="match status" value="1"/>
</dbReference>
<dbReference type="AlphaFoldDB" id="B2JXM3"/>
<dbReference type="Pfam" id="PF01381">
    <property type="entry name" value="HTH_3"/>
    <property type="match status" value="1"/>
</dbReference>
<feature type="domain" description="HTH cro/C1-type" evidence="1">
    <location>
        <begin position="30"/>
        <end position="72"/>
    </location>
</feature>
<dbReference type="GO" id="GO:0003677">
    <property type="term" value="F:DNA binding"/>
    <property type="evidence" value="ECO:0007669"/>
    <property type="project" value="InterPro"/>
</dbReference>
<evidence type="ECO:0000259" key="1">
    <source>
        <dbReference type="PROSITE" id="PS50943"/>
    </source>
</evidence>
<dbReference type="SUPFAM" id="SSF47413">
    <property type="entry name" value="lambda repressor-like DNA-binding domains"/>
    <property type="match status" value="1"/>
</dbReference>
<sequence length="149" mass="16785">MRPTCQAARITGTTTSASCRFVSTSNCLRKKIARQLGLSLRAYANYERGERAVPVELLRALYEQFSIDPAWLLTGDGNMILDRDVRYRLDQKTLDSGLVAVAQIEARLEVPLDPKRKARLIGLLYEQCQLLGDSADDILKDSRISRLTR</sequence>
<geneLocation type="plasmid" evidence="2 3">
    <name>pBPHY02</name>
</geneLocation>
<evidence type="ECO:0000313" key="3">
    <source>
        <dbReference type="Proteomes" id="UP000001192"/>
    </source>
</evidence>
<dbReference type="HOGENOM" id="CLU_066192_5_3_4"/>
<proteinExistence type="predicted"/>
<evidence type="ECO:0000313" key="2">
    <source>
        <dbReference type="EMBL" id="ACC76381.1"/>
    </source>
</evidence>
<reference evidence="3" key="1">
    <citation type="journal article" date="2014" name="Stand. Genomic Sci.">
        <title>Complete genome sequence of Burkholderia phymatum STM815(T), a broad host range and efficient nitrogen-fixing symbiont of Mimosa species.</title>
        <authorList>
            <person name="Moulin L."/>
            <person name="Klonowska A."/>
            <person name="Caroline B."/>
            <person name="Booth K."/>
            <person name="Vriezen J.A."/>
            <person name="Melkonian R."/>
            <person name="James E.K."/>
            <person name="Young J.P."/>
            <person name="Bena G."/>
            <person name="Hauser L."/>
            <person name="Land M."/>
            <person name="Kyrpides N."/>
            <person name="Bruce D."/>
            <person name="Chain P."/>
            <person name="Copeland A."/>
            <person name="Pitluck S."/>
            <person name="Woyke T."/>
            <person name="Lizotte-Waniewski M."/>
            <person name="Bristow J."/>
            <person name="Riley M."/>
        </authorList>
    </citation>
    <scope>NUCLEOTIDE SEQUENCE [LARGE SCALE GENOMIC DNA]</scope>
    <source>
        <strain evidence="3">DSM 17167 / CIP 108236 / LMG 21445 / STM815</strain>
        <plasmid evidence="3">Plasmid pBPHY02</plasmid>
    </source>
</reference>
<dbReference type="KEGG" id="bph:Bphy_7416"/>
<dbReference type="InterPro" id="IPR001387">
    <property type="entry name" value="Cro/C1-type_HTH"/>
</dbReference>
<keyword evidence="3" id="KW-1185">Reference proteome</keyword>
<protein>
    <recommendedName>
        <fullName evidence="1">HTH cro/C1-type domain-containing protein</fullName>
    </recommendedName>
</protein>
<dbReference type="Proteomes" id="UP000001192">
    <property type="component" value="Plasmid pBPHY02"/>
</dbReference>
<dbReference type="Gene3D" id="1.10.260.40">
    <property type="entry name" value="lambda repressor-like DNA-binding domains"/>
    <property type="match status" value="1"/>
</dbReference>
<dbReference type="EMBL" id="CP001046">
    <property type="protein sequence ID" value="ACC76381.1"/>
    <property type="molecule type" value="Genomic_DNA"/>
</dbReference>
<name>B2JXM3_PARP8</name>
<dbReference type="CDD" id="cd00093">
    <property type="entry name" value="HTH_XRE"/>
    <property type="match status" value="1"/>
</dbReference>
<accession>B2JXM3</accession>
<organism evidence="2 3">
    <name type="scientific">Paraburkholderia phymatum (strain DSM 17167 / CIP 108236 / LMG 21445 / STM815)</name>
    <name type="common">Burkholderia phymatum</name>
    <dbReference type="NCBI Taxonomy" id="391038"/>
    <lineage>
        <taxon>Bacteria</taxon>
        <taxon>Pseudomonadati</taxon>
        <taxon>Pseudomonadota</taxon>
        <taxon>Betaproteobacteria</taxon>
        <taxon>Burkholderiales</taxon>
        <taxon>Burkholderiaceae</taxon>
        <taxon>Paraburkholderia</taxon>
    </lineage>
</organism>
<gene>
    <name evidence="2" type="ordered locus">Bphy_7416</name>
</gene>
<dbReference type="eggNOG" id="ENOG5033IYZ">
    <property type="taxonomic scope" value="Bacteria"/>
</dbReference>